<proteinExistence type="predicted"/>
<protein>
    <recommendedName>
        <fullName evidence="2">GHMP kinase C-terminal domain-containing protein</fullName>
    </recommendedName>
</protein>
<feature type="non-terminal residue" evidence="1">
    <location>
        <position position="1"/>
    </location>
</feature>
<organism evidence="1">
    <name type="scientific">marine sediment metagenome</name>
    <dbReference type="NCBI Taxonomy" id="412755"/>
    <lineage>
        <taxon>unclassified sequences</taxon>
        <taxon>metagenomes</taxon>
        <taxon>ecological metagenomes</taxon>
    </lineage>
</organism>
<dbReference type="Gene3D" id="3.30.70.890">
    <property type="entry name" value="GHMP kinase, C-terminal domain"/>
    <property type="match status" value="1"/>
</dbReference>
<evidence type="ECO:0000313" key="1">
    <source>
        <dbReference type="EMBL" id="GAG45487.1"/>
    </source>
</evidence>
<name>X0YE25_9ZZZZ</name>
<gene>
    <name evidence="1" type="ORF">S01H1_74888</name>
</gene>
<sequence>SAASAFGAGFGGSVWALVAAGKAEEFVQRWASRYKHAHPQAAGGAKFFLTSPGPAAFELTPQE</sequence>
<dbReference type="InterPro" id="IPR036554">
    <property type="entry name" value="GHMP_kinase_C_sf"/>
</dbReference>
<evidence type="ECO:0008006" key="2">
    <source>
        <dbReference type="Google" id="ProtNLM"/>
    </source>
</evidence>
<dbReference type="AlphaFoldDB" id="X0YE25"/>
<dbReference type="SUPFAM" id="SSF55060">
    <property type="entry name" value="GHMP Kinase, C-terminal domain"/>
    <property type="match status" value="1"/>
</dbReference>
<reference evidence="1" key="1">
    <citation type="journal article" date="2014" name="Front. Microbiol.">
        <title>High frequency of phylogenetically diverse reductive dehalogenase-homologous genes in deep subseafloor sedimentary metagenomes.</title>
        <authorList>
            <person name="Kawai M."/>
            <person name="Futagami T."/>
            <person name="Toyoda A."/>
            <person name="Takaki Y."/>
            <person name="Nishi S."/>
            <person name="Hori S."/>
            <person name="Arai W."/>
            <person name="Tsubouchi T."/>
            <person name="Morono Y."/>
            <person name="Uchiyama I."/>
            <person name="Ito T."/>
            <person name="Fujiyama A."/>
            <person name="Inagaki F."/>
            <person name="Takami H."/>
        </authorList>
    </citation>
    <scope>NUCLEOTIDE SEQUENCE</scope>
    <source>
        <strain evidence="1">Expedition CK06-06</strain>
    </source>
</reference>
<dbReference type="EMBL" id="BARS01050128">
    <property type="protein sequence ID" value="GAG45487.1"/>
    <property type="molecule type" value="Genomic_DNA"/>
</dbReference>
<accession>X0YE25</accession>
<comment type="caution">
    <text evidence="1">The sequence shown here is derived from an EMBL/GenBank/DDBJ whole genome shotgun (WGS) entry which is preliminary data.</text>
</comment>